<feature type="domain" description="RNA ligase" evidence="1">
    <location>
        <begin position="48"/>
        <end position="245"/>
    </location>
</feature>
<evidence type="ECO:0000313" key="2">
    <source>
        <dbReference type="EMBL" id="MBD2197431.1"/>
    </source>
</evidence>
<keyword evidence="3" id="KW-1185">Reference proteome</keyword>
<dbReference type="EMBL" id="JACJQH010000028">
    <property type="protein sequence ID" value="MBD2197431.1"/>
    <property type="molecule type" value="Genomic_DNA"/>
</dbReference>
<reference evidence="2 3" key="1">
    <citation type="journal article" date="2020" name="ISME J.">
        <title>Comparative genomics reveals insights into cyanobacterial evolution and habitat adaptation.</title>
        <authorList>
            <person name="Chen M.Y."/>
            <person name="Teng W.K."/>
            <person name="Zhao L."/>
            <person name="Hu C.X."/>
            <person name="Zhou Y.K."/>
            <person name="Han B.P."/>
            <person name="Song L.R."/>
            <person name="Shu W.S."/>
        </authorList>
    </citation>
    <scope>NUCLEOTIDE SEQUENCE [LARGE SCALE GENOMIC DNA]</scope>
    <source>
        <strain evidence="2 3">FACHB-288</strain>
    </source>
</reference>
<dbReference type="InterPro" id="IPR021122">
    <property type="entry name" value="RNA_ligase_dom_REL/Rnl2"/>
</dbReference>
<dbReference type="Gene3D" id="3.30.470.30">
    <property type="entry name" value="DNA ligase/mRNA capping enzyme"/>
    <property type="match status" value="1"/>
</dbReference>
<dbReference type="SUPFAM" id="SSF56091">
    <property type="entry name" value="DNA ligase/mRNA capping enzyme, catalytic domain"/>
    <property type="match status" value="1"/>
</dbReference>
<organism evidence="2 3">
    <name type="scientific">Calothrix parietina FACHB-288</name>
    <dbReference type="NCBI Taxonomy" id="2692896"/>
    <lineage>
        <taxon>Bacteria</taxon>
        <taxon>Bacillati</taxon>
        <taxon>Cyanobacteriota</taxon>
        <taxon>Cyanophyceae</taxon>
        <taxon>Nostocales</taxon>
        <taxon>Calotrichaceae</taxon>
        <taxon>Calothrix</taxon>
    </lineage>
</organism>
<sequence length="258" mass="28557">MSYDFSLRSCDLNKLNSMTKYPSIPTYHALGDKGTLLEQTVNFNIDDDEVILTEKVDGTNSRIILLPDGNFVLGSREELLFAKGDLIGNPALGIVAALKNIADSLARSHSGIMVTYLELYGGKITSASKQYTSQQNVGWRLFDVAVITDIETLFAQPIKQIAAWRDNGGQVFLDEKQLTQASIDYRFALTPRIATVTSLPVTISETHEFLKAMLPQTNVALDAGAGGRAEGIVARTTTRSAIAKLRFEDYERHRQRQR</sequence>
<evidence type="ECO:0000259" key="1">
    <source>
        <dbReference type="Pfam" id="PF09414"/>
    </source>
</evidence>
<comment type="caution">
    <text evidence="2">The sequence shown here is derived from an EMBL/GenBank/DDBJ whole genome shotgun (WGS) entry which is preliminary data.</text>
</comment>
<evidence type="ECO:0000313" key="3">
    <source>
        <dbReference type="Proteomes" id="UP000658514"/>
    </source>
</evidence>
<gene>
    <name evidence="2" type="ORF">H6G24_18305</name>
</gene>
<dbReference type="GO" id="GO:0016874">
    <property type="term" value="F:ligase activity"/>
    <property type="evidence" value="ECO:0007669"/>
    <property type="project" value="UniProtKB-KW"/>
</dbReference>
<protein>
    <submittedName>
        <fullName evidence="2">RNA ligase family protein</fullName>
    </submittedName>
</protein>
<dbReference type="Proteomes" id="UP000658514">
    <property type="component" value="Unassembled WGS sequence"/>
</dbReference>
<dbReference type="Pfam" id="PF09414">
    <property type="entry name" value="RNA_ligase"/>
    <property type="match status" value="1"/>
</dbReference>
<proteinExistence type="predicted"/>
<accession>A0ABR8ABV7</accession>
<keyword evidence="2" id="KW-0436">Ligase</keyword>
<name>A0ABR8ABV7_9CYAN</name>